<evidence type="ECO:0000256" key="9">
    <source>
        <dbReference type="ARBA" id="ARBA00023125"/>
    </source>
</evidence>
<evidence type="ECO:0000256" key="14">
    <source>
        <dbReference type="PROSITE-ProRule" id="PRU00391"/>
    </source>
</evidence>
<dbReference type="InterPro" id="IPR015886">
    <property type="entry name" value="H2TH_FPG"/>
</dbReference>
<comment type="caution">
    <text evidence="16">The sequence shown here is derived from an EMBL/GenBank/DDBJ whole genome shotgun (WGS) entry which is preliminary data.</text>
</comment>
<dbReference type="SMART" id="SM01232">
    <property type="entry name" value="H2TH"/>
    <property type="match status" value="1"/>
</dbReference>
<dbReference type="Pfam" id="PF06827">
    <property type="entry name" value="zf-FPG_IleRS"/>
    <property type="match status" value="1"/>
</dbReference>
<dbReference type="CDD" id="cd08970">
    <property type="entry name" value="AcNei1_N"/>
    <property type="match status" value="1"/>
</dbReference>
<gene>
    <name evidence="16" type="ORF">HGQ17_01765</name>
</gene>
<dbReference type="Gene3D" id="3.20.190.10">
    <property type="entry name" value="MutM-like, N-terminal"/>
    <property type="match status" value="1"/>
</dbReference>
<protein>
    <recommendedName>
        <fullName evidence="3">DNA-(apurinic or apyrimidinic site) lyase</fullName>
        <ecNumber evidence="3">4.2.99.18</ecNumber>
    </recommendedName>
</protein>
<evidence type="ECO:0000256" key="11">
    <source>
        <dbReference type="ARBA" id="ARBA00023239"/>
    </source>
</evidence>
<dbReference type="PANTHER" id="PTHR42697">
    <property type="entry name" value="ENDONUCLEASE 8"/>
    <property type="match status" value="1"/>
</dbReference>
<organism evidence="16 17">
    <name type="scientific">Nesterenkonia sedimenti</name>
    <dbReference type="NCBI Taxonomy" id="1463632"/>
    <lineage>
        <taxon>Bacteria</taxon>
        <taxon>Bacillati</taxon>
        <taxon>Actinomycetota</taxon>
        <taxon>Actinomycetes</taxon>
        <taxon>Micrococcales</taxon>
        <taxon>Micrococcaceae</taxon>
        <taxon>Nesterenkonia</taxon>
    </lineage>
</organism>
<evidence type="ECO:0000313" key="16">
    <source>
        <dbReference type="EMBL" id="NLS08751.1"/>
    </source>
</evidence>
<comment type="cofactor">
    <cofactor evidence="1">
        <name>Zn(2+)</name>
        <dbReference type="ChEBI" id="CHEBI:29105"/>
    </cofactor>
</comment>
<dbReference type="Pfam" id="PF06831">
    <property type="entry name" value="H2TH"/>
    <property type="match status" value="1"/>
</dbReference>
<dbReference type="SMART" id="SM00898">
    <property type="entry name" value="Fapy_DNA_glyco"/>
    <property type="match status" value="1"/>
</dbReference>
<dbReference type="GO" id="GO:0006284">
    <property type="term" value="P:base-excision repair"/>
    <property type="evidence" value="ECO:0007669"/>
    <property type="project" value="InterPro"/>
</dbReference>
<comment type="similarity">
    <text evidence="2">Belongs to the FPG family.</text>
</comment>
<keyword evidence="5" id="KW-0227">DNA damage</keyword>
<dbReference type="Pfam" id="PF01149">
    <property type="entry name" value="Fapy_DNA_glyco"/>
    <property type="match status" value="1"/>
</dbReference>
<dbReference type="SUPFAM" id="SSF81624">
    <property type="entry name" value="N-terminal domain of MutM-like DNA repair proteins"/>
    <property type="match status" value="1"/>
</dbReference>
<keyword evidence="10" id="KW-0234">DNA repair</keyword>
<dbReference type="RefSeq" id="WP_168886238.1">
    <property type="nucleotide sequence ID" value="NZ_JABAHY010000001.1"/>
</dbReference>
<evidence type="ECO:0000256" key="8">
    <source>
        <dbReference type="ARBA" id="ARBA00022833"/>
    </source>
</evidence>
<evidence type="ECO:0000259" key="15">
    <source>
        <dbReference type="PROSITE" id="PS51066"/>
    </source>
</evidence>
<dbReference type="InterPro" id="IPR010979">
    <property type="entry name" value="Ribosomal_uS13-like_H2TH"/>
</dbReference>
<evidence type="ECO:0000313" key="17">
    <source>
        <dbReference type="Proteomes" id="UP000523139"/>
    </source>
</evidence>
<dbReference type="InterPro" id="IPR012319">
    <property type="entry name" value="FPG_cat"/>
</dbReference>
<keyword evidence="12" id="KW-0511">Multifunctional enzyme</keyword>
<evidence type="ECO:0000256" key="12">
    <source>
        <dbReference type="ARBA" id="ARBA00023268"/>
    </source>
</evidence>
<dbReference type="GO" id="GO:0140078">
    <property type="term" value="F:class I DNA-(apurinic or apyrimidinic site) endonuclease activity"/>
    <property type="evidence" value="ECO:0007669"/>
    <property type="project" value="UniProtKB-EC"/>
</dbReference>
<evidence type="ECO:0000256" key="2">
    <source>
        <dbReference type="ARBA" id="ARBA00009409"/>
    </source>
</evidence>
<keyword evidence="17" id="KW-1185">Reference proteome</keyword>
<dbReference type="AlphaFoldDB" id="A0A7X8THD4"/>
<dbReference type="InterPro" id="IPR035937">
    <property type="entry name" value="FPG_N"/>
</dbReference>
<dbReference type="PANTHER" id="PTHR42697:SF1">
    <property type="entry name" value="ENDONUCLEASE 8"/>
    <property type="match status" value="1"/>
</dbReference>
<name>A0A7X8THD4_9MICC</name>
<evidence type="ECO:0000256" key="7">
    <source>
        <dbReference type="ARBA" id="ARBA00022801"/>
    </source>
</evidence>
<evidence type="ECO:0000256" key="3">
    <source>
        <dbReference type="ARBA" id="ARBA00012720"/>
    </source>
</evidence>
<evidence type="ECO:0000256" key="4">
    <source>
        <dbReference type="ARBA" id="ARBA00022723"/>
    </source>
</evidence>
<sequence>MPEGHTLHRLAAQLEENFIGRPWRVSSPQGRFEAGAKRLTDRVPERAQAWGKQLFVHLGPDIWQVHLGLYGAFSFRGDSSFTAPATLGAPRVAAEEFTPSYAEDDWIIPQPATGAVRARIHVHNGWADLRGPARCAVLNPMQYEAIIARLGPDPLQQPVGETDTRLLEQFRSNLARRRISIGAALMDQAVIAGVGNIYRAESLFEEGVSPDTPANELRGAAVTALWERLTEQLRTGFAEGIIRTLRPEAPELGARGGDLRLRRHWVYQHQGTPCLRCGATIAERELQGRRLYWCPGCQPLPAATARS</sequence>
<keyword evidence="6 14" id="KW-0863">Zinc-finger</keyword>
<dbReference type="Gene3D" id="1.10.8.50">
    <property type="match status" value="1"/>
</dbReference>
<dbReference type="GO" id="GO:0008270">
    <property type="term" value="F:zinc ion binding"/>
    <property type="evidence" value="ECO:0007669"/>
    <property type="project" value="UniProtKB-KW"/>
</dbReference>
<proteinExistence type="inferred from homology"/>
<dbReference type="PROSITE" id="PS51066">
    <property type="entry name" value="ZF_FPG_2"/>
    <property type="match status" value="1"/>
</dbReference>
<evidence type="ECO:0000256" key="10">
    <source>
        <dbReference type="ARBA" id="ARBA00023204"/>
    </source>
</evidence>
<dbReference type="InterPro" id="IPR010663">
    <property type="entry name" value="Znf_FPG/IleRS"/>
</dbReference>
<dbReference type="SUPFAM" id="SSF46946">
    <property type="entry name" value="S13-like H2TH domain"/>
    <property type="match status" value="1"/>
</dbReference>
<evidence type="ECO:0000256" key="1">
    <source>
        <dbReference type="ARBA" id="ARBA00001947"/>
    </source>
</evidence>
<reference evidence="16 17" key="1">
    <citation type="submission" date="2020-04" db="EMBL/GenBank/DDBJ databases">
        <title>Nesterenkonia sp. nov., isolated from marine sediment.</title>
        <authorList>
            <person name="Zhang G."/>
        </authorList>
    </citation>
    <scope>NUCLEOTIDE SEQUENCE [LARGE SCALE GENOMIC DNA]</scope>
    <source>
        <strain evidence="16 17">MY13</strain>
    </source>
</reference>
<dbReference type="GO" id="GO:0000703">
    <property type="term" value="F:oxidized pyrimidine nucleobase lesion DNA N-glycosylase activity"/>
    <property type="evidence" value="ECO:0007669"/>
    <property type="project" value="TreeGrafter"/>
</dbReference>
<dbReference type="SUPFAM" id="SSF57716">
    <property type="entry name" value="Glucocorticoid receptor-like (DNA-binding domain)"/>
    <property type="match status" value="1"/>
</dbReference>
<keyword evidence="4" id="KW-0479">Metal-binding</keyword>
<keyword evidence="11" id="KW-0456">Lyase</keyword>
<dbReference type="EC" id="4.2.99.18" evidence="3"/>
<dbReference type="EMBL" id="JABAHY010000001">
    <property type="protein sequence ID" value="NLS08751.1"/>
    <property type="molecule type" value="Genomic_DNA"/>
</dbReference>
<evidence type="ECO:0000256" key="13">
    <source>
        <dbReference type="ARBA" id="ARBA00023295"/>
    </source>
</evidence>
<dbReference type="GO" id="GO:0003684">
    <property type="term" value="F:damaged DNA binding"/>
    <property type="evidence" value="ECO:0007669"/>
    <property type="project" value="InterPro"/>
</dbReference>
<feature type="domain" description="FPG-type" evidence="15">
    <location>
        <begin position="265"/>
        <end position="299"/>
    </location>
</feature>
<evidence type="ECO:0000256" key="5">
    <source>
        <dbReference type="ARBA" id="ARBA00022763"/>
    </source>
</evidence>
<evidence type="ECO:0000256" key="6">
    <source>
        <dbReference type="ARBA" id="ARBA00022771"/>
    </source>
</evidence>
<keyword evidence="13" id="KW-0326">Glycosidase</keyword>
<keyword evidence="8" id="KW-0862">Zinc</keyword>
<keyword evidence="7" id="KW-0378">Hydrolase</keyword>
<accession>A0A7X8THD4</accession>
<dbReference type="InterPro" id="IPR000214">
    <property type="entry name" value="Znf_DNA_glyclase/AP_lyase"/>
</dbReference>
<dbReference type="Proteomes" id="UP000523139">
    <property type="component" value="Unassembled WGS sequence"/>
</dbReference>
<keyword evidence="9" id="KW-0238">DNA-binding</keyword>